<accession>A0A9D0Z9A6</accession>
<evidence type="ECO:0000313" key="2">
    <source>
        <dbReference type="EMBL" id="HIQ71597.1"/>
    </source>
</evidence>
<reference evidence="2" key="1">
    <citation type="submission" date="2020-10" db="EMBL/GenBank/DDBJ databases">
        <authorList>
            <person name="Gilroy R."/>
        </authorList>
    </citation>
    <scope>NUCLEOTIDE SEQUENCE</scope>
    <source>
        <strain evidence="2">ChiSxjej2B14-6234</strain>
    </source>
</reference>
<name>A0A9D0Z9A6_9FIRM</name>
<evidence type="ECO:0000313" key="3">
    <source>
        <dbReference type="Proteomes" id="UP000886887"/>
    </source>
</evidence>
<dbReference type="EMBL" id="DVFJ01000015">
    <property type="protein sequence ID" value="HIQ71597.1"/>
    <property type="molecule type" value="Genomic_DNA"/>
</dbReference>
<keyword evidence="1" id="KW-1133">Transmembrane helix</keyword>
<proteinExistence type="predicted"/>
<feature type="transmembrane region" description="Helical" evidence="1">
    <location>
        <begin position="34"/>
        <end position="57"/>
    </location>
</feature>
<comment type="caution">
    <text evidence="2">The sequence shown here is derived from an EMBL/GenBank/DDBJ whole genome shotgun (WGS) entry which is preliminary data.</text>
</comment>
<evidence type="ECO:0000256" key="1">
    <source>
        <dbReference type="SAM" id="Phobius"/>
    </source>
</evidence>
<sequence>MDALIALIVQLCALSCLSALCQLLLGPGKLRGHVRLVCGLLLLHMMVSQLAALLGIVTRMPGGTP</sequence>
<gene>
    <name evidence="2" type="ORF">IAB73_05245</name>
</gene>
<organism evidence="2 3">
    <name type="scientific">Candidatus Onthenecus intestinigallinarum</name>
    <dbReference type="NCBI Taxonomy" id="2840875"/>
    <lineage>
        <taxon>Bacteria</taxon>
        <taxon>Bacillati</taxon>
        <taxon>Bacillota</taxon>
        <taxon>Clostridia</taxon>
        <taxon>Eubacteriales</taxon>
        <taxon>Candidatus Onthenecus</taxon>
    </lineage>
</organism>
<keyword evidence="1" id="KW-0472">Membrane</keyword>
<dbReference type="AlphaFoldDB" id="A0A9D0Z9A6"/>
<protein>
    <submittedName>
        <fullName evidence="2">Uncharacterized protein</fullName>
    </submittedName>
</protein>
<dbReference type="Proteomes" id="UP000886887">
    <property type="component" value="Unassembled WGS sequence"/>
</dbReference>
<reference evidence="2" key="2">
    <citation type="journal article" date="2021" name="PeerJ">
        <title>Extensive microbial diversity within the chicken gut microbiome revealed by metagenomics and culture.</title>
        <authorList>
            <person name="Gilroy R."/>
            <person name="Ravi A."/>
            <person name="Getino M."/>
            <person name="Pursley I."/>
            <person name="Horton D.L."/>
            <person name="Alikhan N.F."/>
            <person name="Baker D."/>
            <person name="Gharbi K."/>
            <person name="Hall N."/>
            <person name="Watson M."/>
            <person name="Adriaenssens E.M."/>
            <person name="Foster-Nyarko E."/>
            <person name="Jarju S."/>
            <person name="Secka A."/>
            <person name="Antonio M."/>
            <person name="Oren A."/>
            <person name="Chaudhuri R.R."/>
            <person name="La Ragione R."/>
            <person name="Hildebrand F."/>
            <person name="Pallen M.J."/>
        </authorList>
    </citation>
    <scope>NUCLEOTIDE SEQUENCE</scope>
    <source>
        <strain evidence="2">ChiSxjej2B14-6234</strain>
    </source>
</reference>
<keyword evidence="1" id="KW-0812">Transmembrane</keyword>